<organism evidence="4 5">
    <name type="scientific">Saccharopolyspora antimicrobica</name>
    <dbReference type="NCBI Taxonomy" id="455193"/>
    <lineage>
        <taxon>Bacteria</taxon>
        <taxon>Bacillati</taxon>
        <taxon>Actinomycetota</taxon>
        <taxon>Actinomycetes</taxon>
        <taxon>Pseudonocardiales</taxon>
        <taxon>Pseudonocardiaceae</taxon>
        <taxon>Saccharopolyspora</taxon>
    </lineage>
</organism>
<dbReference type="EMBL" id="FOUP01000018">
    <property type="protein sequence ID" value="SFO57139.1"/>
    <property type="molecule type" value="Genomic_DNA"/>
</dbReference>
<sequence>MRRPQWMTWARARALVLGAVVVWAAWLTWSLADQSRTAEQETGRADSAEQRLDQLADDVARACAQGGDAAARFGAACVSAEQVQREPRAPVDGTDGADGRGITATSIRAGRLIVAYSDGTTADVGPVAGQPGATGEQGRGIVASVVDDGALVLIYSDGTRETVGRIVGRPGADGADGRGIADVTADDGRLIVTYTDGTREDAGPLPPGPQGEPGQQGQRGEPGPDCPTGYELRPVLYLAASGGTAPGMGCVATDASTTPPTETPETSTTSEPR</sequence>
<evidence type="ECO:0000256" key="1">
    <source>
        <dbReference type="SAM" id="Coils"/>
    </source>
</evidence>
<name>A0A1I5IA11_9PSEU</name>
<keyword evidence="1" id="KW-0175">Coiled coil</keyword>
<evidence type="ECO:0008006" key="7">
    <source>
        <dbReference type="Google" id="ProtNLM"/>
    </source>
</evidence>
<protein>
    <recommendedName>
        <fullName evidence="7">Collagen triple helix repeat-containing protein</fullName>
    </recommendedName>
</protein>
<feature type="region of interest" description="Disordered" evidence="2">
    <location>
        <begin position="243"/>
        <end position="273"/>
    </location>
</feature>
<dbReference type="Proteomes" id="UP000270697">
    <property type="component" value="Unassembled WGS sequence"/>
</dbReference>
<evidence type="ECO:0000313" key="6">
    <source>
        <dbReference type="Proteomes" id="UP000270697"/>
    </source>
</evidence>
<dbReference type="EMBL" id="RBXX01000002">
    <property type="protein sequence ID" value="RKT85593.1"/>
    <property type="molecule type" value="Genomic_DNA"/>
</dbReference>
<accession>A0A1I5IA11</accession>
<evidence type="ECO:0000256" key="2">
    <source>
        <dbReference type="SAM" id="MobiDB-lite"/>
    </source>
</evidence>
<dbReference type="AlphaFoldDB" id="A0A1I5IA11"/>
<feature type="compositionally biased region" description="Low complexity" evidence="2">
    <location>
        <begin position="256"/>
        <end position="273"/>
    </location>
</feature>
<reference evidence="4 5" key="1">
    <citation type="submission" date="2016-10" db="EMBL/GenBank/DDBJ databases">
        <authorList>
            <person name="de Groot N.N."/>
        </authorList>
    </citation>
    <scope>NUCLEOTIDE SEQUENCE [LARGE SCALE GENOMIC DNA]</scope>
    <source>
        <strain evidence="4 5">CPCC 201259</strain>
    </source>
</reference>
<dbReference type="OrthoDB" id="9942120at2"/>
<reference evidence="3 6" key="2">
    <citation type="submission" date="2018-10" db="EMBL/GenBank/DDBJ databases">
        <title>Sequencing the genomes of 1000 actinobacteria strains.</title>
        <authorList>
            <person name="Klenk H.-P."/>
        </authorList>
    </citation>
    <scope>NUCLEOTIDE SEQUENCE [LARGE SCALE GENOMIC DNA]</scope>
    <source>
        <strain evidence="3 6">DSM 45119</strain>
    </source>
</reference>
<dbReference type="RefSeq" id="WP_143121747.1">
    <property type="nucleotide sequence ID" value="NZ_FOUP01000018.1"/>
</dbReference>
<proteinExistence type="predicted"/>
<dbReference type="STRING" id="455193.SAMN05421805_1186"/>
<feature type="compositionally biased region" description="Low complexity" evidence="2">
    <location>
        <begin position="212"/>
        <end position="223"/>
    </location>
</feature>
<dbReference type="Proteomes" id="UP000199398">
    <property type="component" value="Unassembled WGS sequence"/>
</dbReference>
<keyword evidence="6" id="KW-1185">Reference proteome</keyword>
<feature type="region of interest" description="Disordered" evidence="2">
    <location>
        <begin position="197"/>
        <end position="231"/>
    </location>
</feature>
<evidence type="ECO:0000313" key="4">
    <source>
        <dbReference type="EMBL" id="SFO57139.1"/>
    </source>
</evidence>
<evidence type="ECO:0000313" key="3">
    <source>
        <dbReference type="EMBL" id="RKT85593.1"/>
    </source>
</evidence>
<feature type="coiled-coil region" evidence="1">
    <location>
        <begin position="31"/>
        <end position="65"/>
    </location>
</feature>
<gene>
    <name evidence="3" type="ORF">ATL45_3940</name>
    <name evidence="4" type="ORF">SAMN05421805_1186</name>
</gene>
<evidence type="ECO:0000313" key="5">
    <source>
        <dbReference type="Proteomes" id="UP000199398"/>
    </source>
</evidence>